<dbReference type="VEuPathDB" id="FungiDB:EYZ11_007337"/>
<dbReference type="Proteomes" id="UP000308092">
    <property type="component" value="Unassembled WGS sequence"/>
</dbReference>
<dbReference type="SUPFAM" id="SSF53720">
    <property type="entry name" value="ALDH-like"/>
    <property type="match status" value="1"/>
</dbReference>
<organism evidence="2 3">
    <name type="scientific">Aspergillus tanneri</name>
    <dbReference type="NCBI Taxonomy" id="1220188"/>
    <lineage>
        <taxon>Eukaryota</taxon>
        <taxon>Fungi</taxon>
        <taxon>Dikarya</taxon>
        <taxon>Ascomycota</taxon>
        <taxon>Pezizomycotina</taxon>
        <taxon>Eurotiomycetes</taxon>
        <taxon>Eurotiomycetidae</taxon>
        <taxon>Eurotiales</taxon>
        <taxon>Aspergillaceae</taxon>
        <taxon>Aspergillus</taxon>
        <taxon>Aspergillus subgen. Circumdati</taxon>
    </lineage>
</organism>
<dbReference type="InterPro" id="IPR015590">
    <property type="entry name" value="Aldehyde_DH_dom"/>
</dbReference>
<evidence type="ECO:0000313" key="3">
    <source>
        <dbReference type="Proteomes" id="UP000308092"/>
    </source>
</evidence>
<name>A0A4S3JD79_9EURO</name>
<dbReference type="InterPro" id="IPR016162">
    <property type="entry name" value="Ald_DH_N"/>
</dbReference>
<sequence>MSLTEFSAVEIATAASSASRYLSILVDNERNEALAALHDALLRSKSAILEANAKDLEVASRAAENGDLSHSVLKRLDLSKPGKYDDMLKVGKVTLRTLLDDNLVLERVSCPIGVLLVIFEARPEVIANIAALAIKSGNSAILKGGKESTESFIAISNVISEALSNTKVPKSSIQLVKARDIVWSLLAQDTFIDLVIPRGSNELVRFVKDNTKIPVLGHADGVCSAYLHSDADPEIAVKVVVDSKTDYPAACNSLETLLVHEDALGSIFPVLAKALFSKGNYFKMQLTQIIKLNS</sequence>
<dbReference type="Pfam" id="PF00171">
    <property type="entry name" value="Aldedh"/>
    <property type="match status" value="1"/>
</dbReference>
<protein>
    <recommendedName>
        <fullName evidence="1">Aldehyde dehydrogenase domain-containing protein</fullName>
    </recommendedName>
</protein>
<feature type="domain" description="Aldehyde dehydrogenase" evidence="1">
    <location>
        <begin position="10"/>
        <end position="272"/>
    </location>
</feature>
<gene>
    <name evidence="2" type="ORF">EYZ11_007337</name>
</gene>
<dbReference type="AlphaFoldDB" id="A0A4S3JD79"/>
<dbReference type="Gene3D" id="3.40.309.10">
    <property type="entry name" value="Aldehyde Dehydrogenase, Chain A, domain 2"/>
    <property type="match status" value="1"/>
</dbReference>
<accession>A0A4S3JD79</accession>
<dbReference type="GO" id="GO:0004350">
    <property type="term" value="F:glutamate-5-semialdehyde dehydrogenase activity"/>
    <property type="evidence" value="ECO:0007669"/>
    <property type="project" value="TreeGrafter"/>
</dbReference>
<evidence type="ECO:0000313" key="2">
    <source>
        <dbReference type="EMBL" id="THC93186.1"/>
    </source>
</evidence>
<dbReference type="PANTHER" id="PTHR11063">
    <property type="entry name" value="GLUTAMATE SEMIALDEHYDE DEHYDROGENASE"/>
    <property type="match status" value="1"/>
</dbReference>
<comment type="caution">
    <text evidence="2">The sequence shown here is derived from an EMBL/GenBank/DDBJ whole genome shotgun (WGS) entry which is preliminary data.</text>
</comment>
<dbReference type="EMBL" id="SOSA01000281">
    <property type="protein sequence ID" value="THC93186.1"/>
    <property type="molecule type" value="Genomic_DNA"/>
</dbReference>
<proteinExistence type="predicted"/>
<dbReference type="InterPro" id="IPR016163">
    <property type="entry name" value="Ald_DH_C"/>
</dbReference>
<evidence type="ECO:0000259" key="1">
    <source>
        <dbReference type="Pfam" id="PF00171"/>
    </source>
</evidence>
<dbReference type="STRING" id="1220188.A0A4S3JD79"/>
<keyword evidence="3" id="KW-1185">Reference proteome</keyword>
<dbReference type="InterPro" id="IPR016161">
    <property type="entry name" value="Ald_DH/histidinol_DH"/>
</dbReference>
<reference evidence="2 3" key="1">
    <citation type="submission" date="2019-03" db="EMBL/GenBank/DDBJ databases">
        <title>The genome sequence of a newly discovered highly antifungal drug resistant Aspergillus species, Aspergillus tanneri NIH 1004.</title>
        <authorList>
            <person name="Mounaud S."/>
            <person name="Singh I."/>
            <person name="Joardar V."/>
            <person name="Pakala S."/>
            <person name="Pakala S."/>
            <person name="Venepally P."/>
            <person name="Hoover J."/>
            <person name="Nierman W."/>
            <person name="Chung J."/>
            <person name="Losada L."/>
        </authorList>
    </citation>
    <scope>NUCLEOTIDE SEQUENCE [LARGE SCALE GENOMIC DNA]</scope>
    <source>
        <strain evidence="2 3">NIH1004</strain>
    </source>
</reference>
<dbReference type="PANTHER" id="PTHR11063:SF8">
    <property type="entry name" value="DELTA-1-PYRROLINE-5-CARBOXYLATE SYNTHASE"/>
    <property type="match status" value="1"/>
</dbReference>
<dbReference type="Gene3D" id="3.40.605.10">
    <property type="entry name" value="Aldehyde Dehydrogenase, Chain A, domain 1"/>
    <property type="match status" value="1"/>
</dbReference>